<dbReference type="AlphaFoldDB" id="A0A4P6P7G8"/>
<evidence type="ECO:0000259" key="2">
    <source>
        <dbReference type="Pfam" id="PF25852"/>
    </source>
</evidence>
<dbReference type="EMBL" id="CP034759">
    <property type="protein sequence ID" value="QBG35385.1"/>
    <property type="molecule type" value="Genomic_DNA"/>
</dbReference>
<dbReference type="InterPro" id="IPR015943">
    <property type="entry name" value="WD40/YVTN_repeat-like_dom_sf"/>
</dbReference>
<organism evidence="3 4">
    <name type="scientific">Litorilituus sediminis</name>
    <dbReference type="NCBI Taxonomy" id="718192"/>
    <lineage>
        <taxon>Bacteria</taxon>
        <taxon>Pseudomonadati</taxon>
        <taxon>Pseudomonadota</taxon>
        <taxon>Gammaproteobacteria</taxon>
        <taxon>Alteromonadales</taxon>
        <taxon>Colwelliaceae</taxon>
        <taxon>Litorilituus</taxon>
    </lineage>
</organism>
<dbReference type="PANTHER" id="PTHR47199:SF2">
    <property type="entry name" value="PHOTOSYSTEM II STABILITY_ASSEMBLY FACTOR HCF136, CHLOROPLASTIC"/>
    <property type="match status" value="1"/>
</dbReference>
<dbReference type="GO" id="GO:0015979">
    <property type="term" value="P:photosynthesis"/>
    <property type="evidence" value="ECO:0007669"/>
    <property type="project" value="UniProtKB-KW"/>
</dbReference>
<dbReference type="InterPro" id="IPR036278">
    <property type="entry name" value="Sialidase_sf"/>
</dbReference>
<feature type="signal peptide" evidence="1">
    <location>
        <begin position="1"/>
        <end position="26"/>
    </location>
</feature>
<name>A0A4P6P7G8_9GAMM</name>
<protein>
    <submittedName>
        <fullName evidence="3">Oxidoreductase</fullName>
    </submittedName>
</protein>
<dbReference type="OrthoDB" id="9813892at2"/>
<keyword evidence="4" id="KW-1185">Reference proteome</keyword>
<evidence type="ECO:0000256" key="1">
    <source>
        <dbReference type="SAM" id="SignalP"/>
    </source>
</evidence>
<evidence type="ECO:0000313" key="3">
    <source>
        <dbReference type="EMBL" id="QBG35385.1"/>
    </source>
</evidence>
<dbReference type="SUPFAM" id="SSF50939">
    <property type="entry name" value="Sialidases"/>
    <property type="match status" value="1"/>
</dbReference>
<proteinExistence type="predicted"/>
<feature type="domain" description="DUF6242" evidence="2">
    <location>
        <begin position="28"/>
        <end position="257"/>
    </location>
</feature>
<dbReference type="RefSeq" id="WP_130600512.1">
    <property type="nucleotide sequence ID" value="NZ_CP034759.1"/>
</dbReference>
<sequence length="364" mass="39806">MTPSLSTLVSSALVCLTLFVCQTACATDKTQANLQWHYYQLPAKVAFRGSAIKQNTFWLTGQNNHVFTSQDAGKTWQDKSVASNISTDFRDIQVFDKDTAIVMGAGSGEQSVLYKTQDGGTSWQLLYQNQHPQGFFNSIAFWDDTTGLLMADPIDGYFVIKKTIDGGKTWRRIAQHKLPTIKANEVGFAASGNTIIVGTNGQAWFTTGGLSASLYFSNDFGETWQRQAIPLYQESKTAGGYALALNSRQQVFVIGGDYLQRSAHYTNMVKLHQGEIQSIAGSNNGLRTAMSCQQNTCISLGKTGIDISNDHGNSWQKIASDAKQFNSPWGFFTLTSDNHQFLAAGANGKVAVIELARSNKSTPQ</sequence>
<dbReference type="Pfam" id="PF25852">
    <property type="entry name" value="DUF6242_C"/>
    <property type="match status" value="1"/>
</dbReference>
<dbReference type="Proteomes" id="UP000290244">
    <property type="component" value="Chromosome"/>
</dbReference>
<evidence type="ECO:0000313" key="4">
    <source>
        <dbReference type="Proteomes" id="UP000290244"/>
    </source>
</evidence>
<dbReference type="CDD" id="cd15482">
    <property type="entry name" value="Sialidase_non-viral"/>
    <property type="match status" value="1"/>
</dbReference>
<accession>A0A4P6P7G8</accession>
<dbReference type="KEGG" id="lsd:EMK97_06455"/>
<reference evidence="3 4" key="1">
    <citation type="submission" date="2018-12" db="EMBL/GenBank/DDBJ databases">
        <title>Complete genome of Litorilituus sediminis.</title>
        <authorList>
            <person name="Liu A."/>
            <person name="Rong J."/>
        </authorList>
    </citation>
    <scope>NUCLEOTIDE SEQUENCE [LARGE SCALE GENOMIC DNA]</scope>
    <source>
        <strain evidence="3 4">JCM 17549</strain>
    </source>
</reference>
<dbReference type="InterPro" id="IPR058667">
    <property type="entry name" value="DUF6242_C"/>
</dbReference>
<keyword evidence="1" id="KW-0732">Signal</keyword>
<dbReference type="GO" id="GO:0009523">
    <property type="term" value="C:photosystem II"/>
    <property type="evidence" value="ECO:0007669"/>
    <property type="project" value="UniProtKB-KW"/>
</dbReference>
<dbReference type="Gene3D" id="2.130.10.10">
    <property type="entry name" value="YVTN repeat-like/Quinoprotein amine dehydrogenase"/>
    <property type="match status" value="2"/>
</dbReference>
<dbReference type="PANTHER" id="PTHR47199">
    <property type="entry name" value="PHOTOSYSTEM II STABILITY/ASSEMBLY FACTOR HCF136, CHLOROPLASTIC"/>
    <property type="match status" value="1"/>
</dbReference>
<feature type="chain" id="PRO_5020731581" evidence="1">
    <location>
        <begin position="27"/>
        <end position="364"/>
    </location>
</feature>
<gene>
    <name evidence="3" type="ORF">EMK97_06455</name>
</gene>